<accession>A0A2W7P269</accession>
<sequence length="301" mass="32832">MKMKILLLPIMMIGLMAMSLRSSAQDVEELLSKYTSENGSNYLQPFADAFSANLNSGLFHNARLKKMGFQIYLGLETQMAPIGSDKKTMTASTQGDFFPSTTVNDVPTVFGSTEGKKVTDSQSGLTYVFPGGLDLDWVPLATPQLTIGSVFGTDLTLRYFTTSQFDDVGDIDLFGWGIRHSIDQYLPLPINLTVGYYHQTFKIGDYMDAASNLISLQTSYSIPFLTFYGGVGYESGSMDIAYEFEDAAGKTQDIRFDLTPSNSVRMTLGLGLNLGPVKLHGDYNLASQSTFSVGMGIGIGE</sequence>
<dbReference type="Pfam" id="PF20230">
    <property type="entry name" value="DUF6588"/>
    <property type="match status" value="1"/>
</dbReference>
<keyword evidence="3" id="KW-1185">Reference proteome</keyword>
<protein>
    <recommendedName>
        <fullName evidence="4">Outer membrane beta-barrel porin/alpha-amylase</fullName>
    </recommendedName>
</protein>
<dbReference type="EMBL" id="QKZK01000004">
    <property type="protein sequence ID" value="PZX19526.1"/>
    <property type="molecule type" value="Genomic_DNA"/>
</dbReference>
<keyword evidence="1" id="KW-0732">Signal</keyword>
<feature type="chain" id="PRO_5015979653" description="Outer membrane beta-barrel porin/alpha-amylase" evidence="1">
    <location>
        <begin position="25"/>
        <end position="301"/>
    </location>
</feature>
<reference evidence="2 3" key="1">
    <citation type="submission" date="2018-06" db="EMBL/GenBank/DDBJ databases">
        <title>Genomic Encyclopedia of Archaeal and Bacterial Type Strains, Phase II (KMG-II): from individual species to whole genera.</title>
        <authorList>
            <person name="Goeker M."/>
        </authorList>
    </citation>
    <scope>NUCLEOTIDE SEQUENCE [LARGE SCALE GENOMIC DNA]</scope>
    <source>
        <strain evidence="2 3">DSM 6779</strain>
    </source>
</reference>
<gene>
    <name evidence="2" type="ORF">LX69_00795</name>
</gene>
<dbReference type="OrthoDB" id="9775382at2"/>
<dbReference type="Proteomes" id="UP000249239">
    <property type="component" value="Unassembled WGS sequence"/>
</dbReference>
<dbReference type="InterPro" id="IPR046495">
    <property type="entry name" value="DUF6588"/>
</dbReference>
<evidence type="ECO:0000313" key="2">
    <source>
        <dbReference type="EMBL" id="PZX19526.1"/>
    </source>
</evidence>
<organism evidence="2 3">
    <name type="scientific">Breznakibacter xylanolyticus</name>
    <dbReference type="NCBI Taxonomy" id="990"/>
    <lineage>
        <taxon>Bacteria</taxon>
        <taxon>Pseudomonadati</taxon>
        <taxon>Bacteroidota</taxon>
        <taxon>Bacteroidia</taxon>
        <taxon>Marinilabiliales</taxon>
        <taxon>Marinilabiliaceae</taxon>
        <taxon>Breznakibacter</taxon>
    </lineage>
</organism>
<evidence type="ECO:0000256" key="1">
    <source>
        <dbReference type="SAM" id="SignalP"/>
    </source>
</evidence>
<evidence type="ECO:0000313" key="3">
    <source>
        <dbReference type="Proteomes" id="UP000249239"/>
    </source>
</evidence>
<dbReference type="RefSeq" id="WP_146260632.1">
    <property type="nucleotide sequence ID" value="NZ_QKZK01000004.1"/>
</dbReference>
<name>A0A2W7P269_9BACT</name>
<dbReference type="AlphaFoldDB" id="A0A2W7P269"/>
<comment type="caution">
    <text evidence="2">The sequence shown here is derived from an EMBL/GenBank/DDBJ whole genome shotgun (WGS) entry which is preliminary data.</text>
</comment>
<proteinExistence type="predicted"/>
<feature type="signal peptide" evidence="1">
    <location>
        <begin position="1"/>
        <end position="24"/>
    </location>
</feature>
<evidence type="ECO:0008006" key="4">
    <source>
        <dbReference type="Google" id="ProtNLM"/>
    </source>
</evidence>